<dbReference type="KEGG" id="abm:ABSDF1756"/>
<dbReference type="EMBL" id="CU468230">
    <property type="protein sequence ID" value="CAP01095.1"/>
    <property type="molecule type" value="Genomic_DNA"/>
</dbReference>
<reference evidence="2 3" key="1">
    <citation type="journal article" date="2008" name="PLoS ONE">
        <title>Comparative analysis of Acinetobacters: three genomes for three lifestyles.</title>
        <authorList>
            <person name="Vallenet D."/>
            <person name="Nordmann P."/>
            <person name="Barbe V."/>
            <person name="Poirel L."/>
            <person name="Mangenot S."/>
            <person name="Bataille E."/>
            <person name="Dossat C."/>
            <person name="Gas S."/>
            <person name="Kreimeyer A."/>
            <person name="Lenoble P."/>
            <person name="Oztas S."/>
            <person name="Poulain J."/>
            <person name="Segurens B."/>
            <person name="Robert C."/>
            <person name="Abergel C."/>
            <person name="Claverie J.M."/>
            <person name="Raoult D."/>
            <person name="Medigue C."/>
            <person name="Weissenbach J."/>
            <person name="Cruveiller S."/>
        </authorList>
    </citation>
    <scope>NUCLEOTIDE SEQUENCE [LARGE SCALE GENOMIC DNA]</scope>
    <source>
        <strain evidence="2 3">SDF</strain>
    </source>
</reference>
<sequence length="139" mass="15875">MGDYLMNMLANISFDAAVFTSLEVMNVGVEDGVVKFSLSVQNAEHIYIVASVKGIEKNDTFEYGEGLDYQDWKDVDYTMMTVDSSSRPHVDHFDYVDAIEGMPFALTSTQILKLNEYLEELAREEKINELRGGWWELDI</sequence>
<evidence type="ECO:0000313" key="1">
    <source>
        <dbReference type="EMBL" id="CAP00360.1"/>
    </source>
</evidence>
<evidence type="ECO:0000313" key="2">
    <source>
        <dbReference type="EMBL" id="CAP01095.1"/>
    </source>
</evidence>
<reference evidence="2" key="2">
    <citation type="submission" date="2008-02" db="EMBL/GenBank/DDBJ databases">
        <authorList>
            <person name="Genoscope - CEA"/>
        </authorList>
    </citation>
    <scope>NUCLEOTIDE SEQUENCE</scope>
    <source>
        <strain evidence="2">SDF</strain>
    </source>
</reference>
<proteinExistence type="predicted"/>
<protein>
    <submittedName>
        <fullName evidence="2">Uncharacterized protein</fullName>
    </submittedName>
</protein>
<name>B0VN19_ACIBS</name>
<dbReference type="AlphaFoldDB" id="B0VN19"/>
<dbReference type="EMBL" id="CU468230">
    <property type="protein sequence ID" value="CAP00360.1"/>
    <property type="molecule type" value="Genomic_DNA"/>
</dbReference>
<accession>B0VN19</accession>
<evidence type="ECO:0000313" key="3">
    <source>
        <dbReference type="Proteomes" id="UP000001741"/>
    </source>
</evidence>
<dbReference type="KEGG" id="abm:ABSDF1002"/>
<gene>
    <name evidence="1" type="ordered locus">ABSDF1002</name>
    <name evidence="2" type="ordered locus">ABSDF1756</name>
</gene>
<dbReference type="Proteomes" id="UP000001741">
    <property type="component" value="Chromosome"/>
</dbReference>
<organism evidence="2 3">
    <name type="scientific">Acinetobacter baumannii (strain SDF)</name>
    <dbReference type="NCBI Taxonomy" id="509170"/>
    <lineage>
        <taxon>Bacteria</taxon>
        <taxon>Pseudomonadati</taxon>
        <taxon>Pseudomonadota</taxon>
        <taxon>Gammaproteobacteria</taxon>
        <taxon>Moraxellales</taxon>
        <taxon>Moraxellaceae</taxon>
        <taxon>Acinetobacter</taxon>
        <taxon>Acinetobacter calcoaceticus/baumannii complex</taxon>
    </lineage>
</organism>
<dbReference type="BioCyc" id="ABAU509170:GCL9-807-MONOMER"/>
<dbReference type="HOGENOM" id="CLU_158404_0_0_6"/>